<dbReference type="AlphaFoldDB" id="A0A9Q1L4L1"/>
<keyword evidence="2" id="KW-1185">Reference proteome</keyword>
<dbReference type="OrthoDB" id="1995143at2759"/>
<name>A0A9Q1L4L1_9SOLA</name>
<evidence type="ECO:0000313" key="2">
    <source>
        <dbReference type="Proteomes" id="UP001152561"/>
    </source>
</evidence>
<proteinExistence type="predicted"/>
<accession>A0A9Q1L4L1</accession>
<organism evidence="1 2">
    <name type="scientific">Anisodus acutangulus</name>
    <dbReference type="NCBI Taxonomy" id="402998"/>
    <lineage>
        <taxon>Eukaryota</taxon>
        <taxon>Viridiplantae</taxon>
        <taxon>Streptophyta</taxon>
        <taxon>Embryophyta</taxon>
        <taxon>Tracheophyta</taxon>
        <taxon>Spermatophyta</taxon>
        <taxon>Magnoliopsida</taxon>
        <taxon>eudicotyledons</taxon>
        <taxon>Gunneridae</taxon>
        <taxon>Pentapetalae</taxon>
        <taxon>asterids</taxon>
        <taxon>lamiids</taxon>
        <taxon>Solanales</taxon>
        <taxon>Solanaceae</taxon>
        <taxon>Solanoideae</taxon>
        <taxon>Hyoscyameae</taxon>
        <taxon>Anisodus</taxon>
    </lineage>
</organism>
<evidence type="ECO:0000313" key="1">
    <source>
        <dbReference type="EMBL" id="KAJ8528842.1"/>
    </source>
</evidence>
<dbReference type="Proteomes" id="UP001152561">
    <property type="component" value="Unassembled WGS sequence"/>
</dbReference>
<comment type="caution">
    <text evidence="1">The sequence shown here is derived from an EMBL/GenBank/DDBJ whole genome shotgun (WGS) entry which is preliminary data.</text>
</comment>
<gene>
    <name evidence="1" type="ORF">K7X08_030486</name>
</gene>
<sequence>MEKGESSKLPEEDVWAKLRELWSNCTMDPPHSEIELRLKETVICSEVNNSSGKQEWCKITRNVDLVSSMMQNKSSKEILVDETVCPG</sequence>
<protein>
    <submittedName>
        <fullName evidence="1">Uncharacterized protein</fullName>
    </submittedName>
</protein>
<dbReference type="EMBL" id="JAJAGQ010000022">
    <property type="protein sequence ID" value="KAJ8528842.1"/>
    <property type="molecule type" value="Genomic_DNA"/>
</dbReference>
<reference evidence="2" key="1">
    <citation type="journal article" date="2023" name="Proc. Natl. Acad. Sci. U.S.A.">
        <title>Genomic and structural basis for evolution of tropane alkaloid biosynthesis.</title>
        <authorList>
            <person name="Wanga Y.-J."/>
            <person name="Taina T."/>
            <person name="Yua J.-Y."/>
            <person name="Lia J."/>
            <person name="Xua B."/>
            <person name="Chenc J."/>
            <person name="D'Auriad J.C."/>
            <person name="Huanga J.-P."/>
            <person name="Huanga S.-X."/>
        </authorList>
    </citation>
    <scope>NUCLEOTIDE SEQUENCE [LARGE SCALE GENOMIC DNA]</scope>
    <source>
        <strain evidence="2">cv. KIB-2019</strain>
    </source>
</reference>